<dbReference type="EMBL" id="JACCJZ010000020">
    <property type="protein sequence ID" value="NYZ63914.1"/>
    <property type="molecule type" value="Genomic_DNA"/>
</dbReference>
<reference evidence="3 4" key="1">
    <citation type="submission" date="2020-07" db="EMBL/GenBank/DDBJ databases">
        <title>isolation of Luteimonas sp. SJ-16.</title>
        <authorList>
            <person name="Huang X.-X."/>
            <person name="Xu L."/>
            <person name="Sun J.-Q."/>
        </authorList>
    </citation>
    <scope>NUCLEOTIDE SEQUENCE [LARGE SCALE GENOMIC DNA]</scope>
    <source>
        <strain evidence="3 4">SJ-16</strain>
    </source>
</reference>
<name>A0A7Z0QTS4_9GAMM</name>
<dbReference type="Proteomes" id="UP000589896">
    <property type="component" value="Unassembled WGS sequence"/>
</dbReference>
<feature type="chain" id="PRO_5030682017" evidence="2">
    <location>
        <begin position="22"/>
        <end position="500"/>
    </location>
</feature>
<feature type="compositionally biased region" description="Pro residues" evidence="1">
    <location>
        <begin position="36"/>
        <end position="63"/>
    </location>
</feature>
<keyword evidence="4" id="KW-1185">Reference proteome</keyword>
<sequence>MSVRTNTKTLLMTFGAALALAGCGGGADEVVSPGIPANPPVTAPPPTTPPPTTPPPTSPPPTAGPAASCPEGTVNQGTIVNNTLRACRLPSTILGDLILRKIDGVAYQIQGQVNVGQDQLGDSTVNDASRRGRLSIEPGVTLFGRNGPDVMLVQRGSQIFALGTRDAPIVFTSLADLEGNGRKFDWAGLVLMGRAPINNCIGGATAGTAACQGAVEGTSNAFGGGNDPTDSSGELRYVQVRYSGFELAPGNELQSLTLVGVGNGTKISYFQSHYSGDDGIEIFGGTVNMSHVVITEADDDSLDTDWGWSGGVQYGLVVRKTPSVKGTADSGSIFEWSALNRTPTSTPKVSNFTVFTTDPTLDSLVKVNQSTNASIWNSVFVTAPAGPNQKQADVCFDLTTGVTIAILSNHFTCDKRDRNADTTTIVNAAPKDRTVFGPSTLTTAYRNGVNENAVVVTPVRDIRTGAFGAYTGINFFQNPASIGAADATGAWWEGWTVGLN</sequence>
<feature type="region of interest" description="Disordered" evidence="1">
    <location>
        <begin position="31"/>
        <end position="74"/>
    </location>
</feature>
<dbReference type="AlphaFoldDB" id="A0A7Z0QTS4"/>
<accession>A0A7Z0QTS4</accession>
<gene>
    <name evidence="3" type="ORF">H0E82_14285</name>
</gene>
<protein>
    <submittedName>
        <fullName evidence="3">Uncharacterized protein</fullName>
    </submittedName>
</protein>
<dbReference type="RefSeq" id="WP_180546102.1">
    <property type="nucleotide sequence ID" value="NZ_JACCJZ010000020.1"/>
</dbReference>
<dbReference type="PANTHER" id="PTHR41339:SF1">
    <property type="entry name" value="SECRETED PROTEIN"/>
    <property type="match status" value="1"/>
</dbReference>
<evidence type="ECO:0000313" key="3">
    <source>
        <dbReference type="EMBL" id="NYZ63914.1"/>
    </source>
</evidence>
<comment type="caution">
    <text evidence="3">The sequence shown here is derived from an EMBL/GenBank/DDBJ whole genome shotgun (WGS) entry which is preliminary data.</text>
</comment>
<feature type="signal peptide" evidence="2">
    <location>
        <begin position="1"/>
        <end position="21"/>
    </location>
</feature>
<evidence type="ECO:0000256" key="2">
    <source>
        <dbReference type="SAM" id="SignalP"/>
    </source>
</evidence>
<evidence type="ECO:0000313" key="4">
    <source>
        <dbReference type="Proteomes" id="UP000589896"/>
    </source>
</evidence>
<dbReference type="PANTHER" id="PTHR41339">
    <property type="entry name" value="LIPL48"/>
    <property type="match status" value="1"/>
</dbReference>
<keyword evidence="2" id="KW-0732">Signal</keyword>
<dbReference type="PROSITE" id="PS51257">
    <property type="entry name" value="PROKAR_LIPOPROTEIN"/>
    <property type="match status" value="1"/>
</dbReference>
<proteinExistence type="predicted"/>
<organism evidence="3 4">
    <name type="scientific">Luteimonas deserti</name>
    <dbReference type="NCBI Taxonomy" id="2752306"/>
    <lineage>
        <taxon>Bacteria</taxon>
        <taxon>Pseudomonadati</taxon>
        <taxon>Pseudomonadota</taxon>
        <taxon>Gammaproteobacteria</taxon>
        <taxon>Lysobacterales</taxon>
        <taxon>Lysobacteraceae</taxon>
        <taxon>Luteimonas</taxon>
    </lineage>
</organism>
<evidence type="ECO:0000256" key="1">
    <source>
        <dbReference type="SAM" id="MobiDB-lite"/>
    </source>
</evidence>